<feature type="transmembrane region" description="Helical" evidence="1">
    <location>
        <begin position="85"/>
        <end position="107"/>
    </location>
</feature>
<evidence type="ECO:0000313" key="3">
    <source>
        <dbReference type="Proteomes" id="UP001162780"/>
    </source>
</evidence>
<dbReference type="Proteomes" id="UP001162780">
    <property type="component" value="Chromosome"/>
</dbReference>
<organism evidence="2 3">
    <name type="scientific">Methylomonas rapida</name>
    <dbReference type="NCBI Taxonomy" id="2963939"/>
    <lineage>
        <taxon>Bacteria</taxon>
        <taxon>Pseudomonadati</taxon>
        <taxon>Pseudomonadota</taxon>
        <taxon>Gammaproteobacteria</taxon>
        <taxon>Methylococcales</taxon>
        <taxon>Methylococcaceae</taxon>
        <taxon>Methylomonas</taxon>
    </lineage>
</organism>
<dbReference type="InterPro" id="IPR018750">
    <property type="entry name" value="DUF2306_membrane"/>
</dbReference>
<reference evidence="2" key="1">
    <citation type="submission" date="2022-11" db="EMBL/GenBank/DDBJ databases">
        <title>Methylomonas rapida sp. nov., Carotenoid-Producing Obligate Methanotrophs with High Growth Characteristics and Biotechnological Potential.</title>
        <authorList>
            <person name="Tikhonova E.N."/>
            <person name="Suleimanov R.Z."/>
            <person name="Miroshnikov K."/>
            <person name="Oshkin I.Y."/>
            <person name="Belova S.E."/>
            <person name="Danilova O.V."/>
            <person name="Ashikhmin A."/>
            <person name="Konopkin A."/>
            <person name="But S.Y."/>
            <person name="Khmelenina V.N."/>
            <person name="Kuznetsov N."/>
            <person name="Pimenov N.V."/>
            <person name="Dedysh S.N."/>
        </authorList>
    </citation>
    <scope>NUCLEOTIDE SEQUENCE</scope>
    <source>
        <strain evidence="2">MP1</strain>
    </source>
</reference>
<keyword evidence="1" id="KW-0472">Membrane</keyword>
<proteinExistence type="predicted"/>
<keyword evidence="3" id="KW-1185">Reference proteome</keyword>
<evidence type="ECO:0000313" key="2">
    <source>
        <dbReference type="EMBL" id="WAR46255.1"/>
    </source>
</evidence>
<evidence type="ECO:0000256" key="1">
    <source>
        <dbReference type="SAM" id="Phobius"/>
    </source>
</evidence>
<gene>
    <name evidence="2" type="ORF">NM686_006975</name>
</gene>
<protein>
    <submittedName>
        <fullName evidence="2">DUF2306 domain-containing protein</fullName>
    </submittedName>
</protein>
<accession>A0ABY7GP28</accession>
<dbReference type="EMBL" id="CP113517">
    <property type="protein sequence ID" value="WAR46255.1"/>
    <property type="molecule type" value="Genomic_DNA"/>
</dbReference>
<feature type="transmembrane region" description="Helical" evidence="1">
    <location>
        <begin position="119"/>
        <end position="141"/>
    </location>
</feature>
<feature type="transmembrane region" description="Helical" evidence="1">
    <location>
        <begin position="9"/>
        <end position="31"/>
    </location>
</feature>
<dbReference type="Pfam" id="PF10067">
    <property type="entry name" value="DUF2306"/>
    <property type="match status" value="1"/>
</dbReference>
<keyword evidence="1" id="KW-0812">Transmembrane</keyword>
<feature type="transmembrane region" description="Helical" evidence="1">
    <location>
        <begin position="153"/>
        <end position="172"/>
    </location>
</feature>
<feature type="transmembrane region" description="Helical" evidence="1">
    <location>
        <begin position="184"/>
        <end position="205"/>
    </location>
</feature>
<name>A0ABY7GP28_9GAMM</name>
<keyword evidence="1" id="KW-1133">Transmembrane helix</keyword>
<sequence length="213" mass="23694">MLTQTKADWLIPVGLLTLSFIPISAGIFRLVQLGFGAAITEENARFFAAPLPVVLHIVGSCLFCTLGAVQFSCVFRREQLNLHRLFGRLLIPIGLAVSISGLWMTLYYPRATLNYDGPVLHVVRILVGLGMSLSLLLGLLAVRRQKITHHRAWMMRAYALGLGAGTQVFTHIPLFVFPSLWSETSRAICMAAGWSINIAVVEWILMRNWRGPH</sequence>
<feature type="transmembrane region" description="Helical" evidence="1">
    <location>
        <begin position="51"/>
        <end position="73"/>
    </location>
</feature>
<dbReference type="RefSeq" id="WP_269022626.1">
    <property type="nucleotide sequence ID" value="NZ_CP113517.1"/>
</dbReference>